<dbReference type="InterPro" id="IPR009057">
    <property type="entry name" value="Homeodomain-like_sf"/>
</dbReference>
<feature type="domain" description="SANT" evidence="10">
    <location>
        <begin position="624"/>
        <end position="674"/>
    </location>
</feature>
<dbReference type="PANTHER" id="PTHR47672:SF1">
    <property type="entry name" value="E3 UBIQUITIN-PROTEIN LIGASE SNT2"/>
    <property type="match status" value="1"/>
</dbReference>
<dbReference type="Pfam" id="PF13831">
    <property type="entry name" value="PHD_2"/>
    <property type="match status" value="1"/>
</dbReference>
<dbReference type="Pfam" id="PF13832">
    <property type="entry name" value="zf-HC5HC2H_2"/>
    <property type="match status" value="1"/>
</dbReference>
<keyword evidence="13" id="KW-1185">Reference proteome</keyword>
<feature type="compositionally biased region" description="Low complexity" evidence="6">
    <location>
        <begin position="87"/>
        <end position="103"/>
    </location>
</feature>
<dbReference type="PROSITE" id="PS01359">
    <property type="entry name" value="ZF_PHD_1"/>
    <property type="match status" value="1"/>
</dbReference>
<feature type="compositionally biased region" description="Basic residues" evidence="6">
    <location>
        <begin position="61"/>
        <end position="70"/>
    </location>
</feature>
<dbReference type="Pfam" id="PF00628">
    <property type="entry name" value="PHD"/>
    <property type="match status" value="1"/>
</dbReference>
<dbReference type="InterPro" id="IPR043151">
    <property type="entry name" value="BAH_sf"/>
</dbReference>
<dbReference type="Gene3D" id="2.30.30.490">
    <property type="match status" value="1"/>
</dbReference>
<dbReference type="InterPro" id="IPR001965">
    <property type="entry name" value="Znf_PHD"/>
</dbReference>
<dbReference type="PROSITE" id="PS51038">
    <property type="entry name" value="BAH"/>
    <property type="match status" value="1"/>
</dbReference>
<evidence type="ECO:0000259" key="11">
    <source>
        <dbReference type="PROSITE" id="PS51805"/>
    </source>
</evidence>
<dbReference type="InterPro" id="IPR001005">
    <property type="entry name" value="SANT/Myb"/>
</dbReference>
<comment type="caution">
    <text evidence="12">The sequence shown here is derived from an EMBL/GenBank/DDBJ whole genome shotgun (WGS) entry which is preliminary data.</text>
</comment>
<evidence type="ECO:0000259" key="10">
    <source>
        <dbReference type="PROSITE" id="PS51293"/>
    </source>
</evidence>
<dbReference type="InterPro" id="IPR017884">
    <property type="entry name" value="SANT_dom"/>
</dbReference>
<evidence type="ECO:0000259" key="8">
    <source>
        <dbReference type="PROSITE" id="PS51038"/>
    </source>
</evidence>
<dbReference type="InterPro" id="IPR019786">
    <property type="entry name" value="Zinc_finger_PHD-type_CS"/>
</dbReference>
<dbReference type="CDD" id="cd15497">
    <property type="entry name" value="PHD1_Snt2p_like"/>
    <property type="match status" value="1"/>
</dbReference>
<dbReference type="PANTHER" id="PTHR47672">
    <property type="entry name" value="E3 UBIQUITIN-PROTEIN LIGASE SNT2"/>
    <property type="match status" value="1"/>
</dbReference>
<dbReference type="InterPro" id="IPR001025">
    <property type="entry name" value="BAH_dom"/>
</dbReference>
<dbReference type="Pfam" id="PF01426">
    <property type="entry name" value="BAH"/>
    <property type="match status" value="1"/>
</dbReference>
<feature type="domain" description="PHD-type" evidence="11">
    <location>
        <begin position="896"/>
        <end position="1027"/>
    </location>
</feature>
<dbReference type="OMA" id="LSWRKYA"/>
<dbReference type="GO" id="GO:0048189">
    <property type="term" value="C:Lid2 complex"/>
    <property type="evidence" value="ECO:0007669"/>
    <property type="project" value="TreeGrafter"/>
</dbReference>
<dbReference type="EMBL" id="MCFI01000013">
    <property type="protein sequence ID" value="ORY80322.1"/>
    <property type="molecule type" value="Genomic_DNA"/>
</dbReference>
<sequence>MQDPQQDSVTSVPAAGSAPAIETETLPTLDAAIDSTRPDTAITAVSTDASANNTPRANPHATRHKGKARKVYTDDLDIPLLQKTPVKASQASSKAASVTASDSKPAKRKRSPTQNSGVKEATKKSKPRDRIKQIMVDGHVQYSYTLPNGTVLKANDCIYLVCEPPGEPYYLGRIMEFTKFDSESQDINGVRVNWFYRPRDVQRQSQDSRLVYATMHSDISPLGSIRGKCQVEHRLQISDADEYRRKPDCFYYEKLFDKFIHRYYDVIPVEQVLNVPDSVKRVLLERWRYVVVEMNRGKELAMEHRACKRCSNWCSSKDSVRCALCKSDYHMQCVQPPMPRKPSRGFAWTCTPCSRAELKRMEEARAPDIGLLNKVGGKERLELEMKERQDLWTAAELEKEEKDEHMPDADNQETFVPREKAKPEQWPYRYMGIHCNLADVLDTDDRIYPRAASRIGPRHQCTVQEWHGHPIEYFERNKRAIKRTPKAMKGKRSDERAAVEPIEETVDAADAVDAVEAVEPVDETEAIDPASMLPSERPAWMQEKPSGYLARGEGKTSETIWLPDRLPDKAVDAYLASLKPLADKLKVSQNTPNLLDLALKALLANQLDSDAALESLKKLTRHKLGEPHFTAEDKFKFGVAVRKYGSELHQVAEEIGKSVSECVRFYYAWKKTPQGQDNWGNSEARRPKSDKIPTVKTREVPVTELEKIADSSDDSAYDSVKAIKVKKVFACKFCQTSTSARWRRAPGTTSGSGAVTALCNRCADLWRRYAVQWESPEEVYRKVHELGAKSKKRKFEEELLKELPPNGEKPEKLVQAEQDTKVVKKIKVKEPKKERAPTPILPDPCEVCLSSDEAGIAVCCKCKLRVHASCYGIQEASDTWTCDVCLNESTPIVSTTSACVLCPSSKRGPLKRTAGNHWAHITCATWMQHVRFADVKTLQPIEGIGALPLTIWEATCAICSVQKGACIACASCAKPLHVECAKQHAYPMGFEIQPIKSSQSRREQLTLIRIGNESGLMTAVVYCPEHDLRRAGTIHPMQTPTSNEGEIALAAYIRTSKSSDAPLARAPRKGGVAKSFVGNTAPLVIAMKTEELRKNAAQGATVVAVEADAQRTCKTCAVTVSPLWHDDDADSLCHLCHFKKTHPGVVVDKPVPEWIKPAQADVVERPPAQPSAMGKDAHQPSMGQPVDQADESTHTAAAVPELVSSLAPGAVQQPADIDTSMIDPMLQ</sequence>
<feature type="compositionally biased region" description="Basic and acidic residues" evidence="6">
    <location>
        <begin position="120"/>
        <end position="131"/>
    </location>
</feature>
<dbReference type="SUPFAM" id="SSF46689">
    <property type="entry name" value="Homeodomain-like"/>
    <property type="match status" value="1"/>
</dbReference>
<dbReference type="OrthoDB" id="336088at2759"/>
<dbReference type="RefSeq" id="XP_040724210.1">
    <property type="nucleotide sequence ID" value="XM_040868213.1"/>
</dbReference>
<evidence type="ECO:0000259" key="7">
    <source>
        <dbReference type="PROSITE" id="PS50016"/>
    </source>
</evidence>
<organism evidence="12 13">
    <name type="scientific">Protomyces lactucae-debilis</name>
    <dbReference type="NCBI Taxonomy" id="2754530"/>
    <lineage>
        <taxon>Eukaryota</taxon>
        <taxon>Fungi</taxon>
        <taxon>Dikarya</taxon>
        <taxon>Ascomycota</taxon>
        <taxon>Taphrinomycotina</taxon>
        <taxon>Taphrinomycetes</taxon>
        <taxon>Taphrinales</taxon>
        <taxon>Protomycetaceae</taxon>
        <taxon>Protomyces</taxon>
    </lineage>
</organism>
<dbReference type="SMART" id="SM00717">
    <property type="entry name" value="SANT"/>
    <property type="match status" value="1"/>
</dbReference>
<dbReference type="InterPro" id="IPR029617">
    <property type="entry name" value="Snt2"/>
</dbReference>
<dbReference type="InterPro" id="IPR011011">
    <property type="entry name" value="Znf_FYVE_PHD"/>
</dbReference>
<feature type="region of interest" description="Disordered" evidence="6">
    <location>
        <begin position="1"/>
        <end position="131"/>
    </location>
</feature>
<accession>A0A1Y2F8T2</accession>
<dbReference type="PROSITE" id="PS50016">
    <property type="entry name" value="ZF_PHD_2"/>
    <property type="match status" value="1"/>
</dbReference>
<dbReference type="InterPro" id="IPR000949">
    <property type="entry name" value="ELM2_dom"/>
</dbReference>
<evidence type="ECO:0000256" key="5">
    <source>
        <dbReference type="PROSITE-ProRule" id="PRU00146"/>
    </source>
</evidence>
<dbReference type="AlphaFoldDB" id="A0A1Y2F8T2"/>
<dbReference type="SMART" id="SM00439">
    <property type="entry name" value="BAH"/>
    <property type="match status" value="1"/>
</dbReference>
<feature type="compositionally biased region" description="Polar residues" evidence="6">
    <location>
        <begin position="43"/>
        <end position="56"/>
    </location>
</feature>
<evidence type="ECO:0000259" key="9">
    <source>
        <dbReference type="PROSITE" id="PS51156"/>
    </source>
</evidence>
<dbReference type="GO" id="GO:0008270">
    <property type="term" value="F:zinc ion binding"/>
    <property type="evidence" value="ECO:0007669"/>
    <property type="project" value="UniProtKB-KW"/>
</dbReference>
<evidence type="ECO:0000256" key="6">
    <source>
        <dbReference type="SAM" id="MobiDB-lite"/>
    </source>
</evidence>
<dbReference type="InterPro" id="IPR019787">
    <property type="entry name" value="Znf_PHD-finger"/>
</dbReference>
<protein>
    <recommendedName>
        <fullName evidence="14">BAH domain-domain-containing protein</fullName>
    </recommendedName>
</protein>
<dbReference type="GeneID" id="63784812"/>
<dbReference type="GO" id="GO:0004842">
    <property type="term" value="F:ubiquitin-protein transferase activity"/>
    <property type="evidence" value="ECO:0007669"/>
    <property type="project" value="TreeGrafter"/>
</dbReference>
<keyword evidence="3" id="KW-0862">Zinc</keyword>
<evidence type="ECO:0000256" key="3">
    <source>
        <dbReference type="ARBA" id="ARBA00022833"/>
    </source>
</evidence>
<evidence type="ECO:0000313" key="13">
    <source>
        <dbReference type="Proteomes" id="UP000193685"/>
    </source>
</evidence>
<dbReference type="GO" id="GO:0003682">
    <property type="term" value="F:chromatin binding"/>
    <property type="evidence" value="ECO:0007669"/>
    <property type="project" value="InterPro"/>
</dbReference>
<keyword evidence="1" id="KW-0479">Metal-binding</keyword>
<feature type="region of interest" description="Disordered" evidence="6">
    <location>
        <begin position="1207"/>
        <end position="1227"/>
    </location>
</feature>
<feature type="compositionally biased region" description="Polar residues" evidence="6">
    <location>
        <begin position="1"/>
        <end position="11"/>
    </location>
</feature>
<feature type="domain" description="BAH" evidence="8">
    <location>
        <begin position="150"/>
        <end position="267"/>
    </location>
</feature>
<dbReference type="Gene3D" id="1.10.10.60">
    <property type="entry name" value="Homeodomain-like"/>
    <property type="match status" value="1"/>
</dbReference>
<reference evidence="12 13" key="1">
    <citation type="submission" date="2016-07" db="EMBL/GenBank/DDBJ databases">
        <title>Pervasive Adenine N6-methylation of Active Genes in Fungi.</title>
        <authorList>
            <consortium name="DOE Joint Genome Institute"/>
            <person name="Mondo S.J."/>
            <person name="Dannebaum R.O."/>
            <person name="Kuo R.C."/>
            <person name="Labutti K."/>
            <person name="Haridas S."/>
            <person name="Kuo A."/>
            <person name="Salamov A."/>
            <person name="Ahrendt S.R."/>
            <person name="Lipzen A."/>
            <person name="Sullivan W."/>
            <person name="Andreopoulos W.B."/>
            <person name="Clum A."/>
            <person name="Lindquist E."/>
            <person name="Daum C."/>
            <person name="Ramamoorthy G.K."/>
            <person name="Gryganskyi A."/>
            <person name="Culley D."/>
            <person name="Magnuson J.K."/>
            <person name="James T.Y."/>
            <person name="O'Malley M.A."/>
            <person name="Stajich J.E."/>
            <person name="Spatafora J.W."/>
            <person name="Visel A."/>
            <person name="Grigoriev I.V."/>
        </authorList>
    </citation>
    <scope>NUCLEOTIDE SEQUENCE [LARGE SCALE GENOMIC DNA]</scope>
    <source>
        <strain evidence="12 13">12-1054</strain>
    </source>
</reference>
<name>A0A1Y2F8T2_PROLT</name>
<feature type="domain" description="ELM2" evidence="9">
    <location>
        <begin position="451"/>
        <end position="620"/>
    </location>
</feature>
<dbReference type="PROSITE" id="PS51293">
    <property type="entry name" value="SANT"/>
    <property type="match status" value="1"/>
</dbReference>
<feature type="domain" description="PHD-type" evidence="7">
    <location>
        <begin position="304"/>
        <end position="356"/>
    </location>
</feature>
<gene>
    <name evidence="12" type="ORF">BCR37DRAFT_359262</name>
</gene>
<dbReference type="PROSITE" id="PS51805">
    <property type="entry name" value="EPHD"/>
    <property type="match status" value="1"/>
</dbReference>
<feature type="region of interest" description="Disordered" evidence="6">
    <location>
        <begin position="1166"/>
        <end position="1194"/>
    </location>
</feature>
<dbReference type="InterPro" id="IPR013083">
    <property type="entry name" value="Znf_RING/FYVE/PHD"/>
</dbReference>
<dbReference type="GO" id="GO:0036205">
    <property type="term" value="P:histone catabolic process"/>
    <property type="evidence" value="ECO:0007669"/>
    <property type="project" value="TreeGrafter"/>
</dbReference>
<dbReference type="STRING" id="56484.A0A1Y2F8T2"/>
<proteinExistence type="predicted"/>
<evidence type="ECO:0000256" key="4">
    <source>
        <dbReference type="ARBA" id="ARBA00023242"/>
    </source>
</evidence>
<dbReference type="FunFam" id="2.30.30.490:FF:000018">
    <property type="entry name" value="Lid2 complex component snt2"/>
    <property type="match status" value="1"/>
</dbReference>
<evidence type="ECO:0000256" key="2">
    <source>
        <dbReference type="ARBA" id="ARBA00022771"/>
    </source>
</evidence>
<evidence type="ECO:0008006" key="14">
    <source>
        <dbReference type="Google" id="ProtNLM"/>
    </source>
</evidence>
<dbReference type="Proteomes" id="UP000193685">
    <property type="component" value="Unassembled WGS sequence"/>
</dbReference>
<dbReference type="PROSITE" id="PS51156">
    <property type="entry name" value="ELM2"/>
    <property type="match status" value="1"/>
</dbReference>
<dbReference type="InterPro" id="IPR034732">
    <property type="entry name" value="EPHD"/>
</dbReference>
<evidence type="ECO:0000313" key="12">
    <source>
        <dbReference type="EMBL" id="ORY80322.1"/>
    </source>
</evidence>
<keyword evidence="2 5" id="KW-0863">Zinc-finger</keyword>
<keyword evidence="4" id="KW-0539">Nucleus</keyword>
<dbReference type="SMART" id="SM00249">
    <property type="entry name" value="PHD"/>
    <property type="match status" value="3"/>
</dbReference>
<dbReference type="Gene3D" id="3.30.40.10">
    <property type="entry name" value="Zinc/RING finger domain, C3HC4 (zinc finger)"/>
    <property type="match status" value="2"/>
</dbReference>
<dbReference type="SUPFAM" id="SSF57903">
    <property type="entry name" value="FYVE/PHD zinc finger"/>
    <property type="match status" value="2"/>
</dbReference>
<evidence type="ECO:0000256" key="1">
    <source>
        <dbReference type="ARBA" id="ARBA00022723"/>
    </source>
</evidence>